<dbReference type="KEGG" id="mcau:MIT9_P0840"/>
<reference evidence="8" key="1">
    <citation type="journal article" date="2024" name="Int. J. Syst. Evol. Microbiol.">
        <title>Methylomarinovum tepidoasis sp. nov., a moderately thermophilic methanotroph of the family Methylothermaceae isolated from a deep-sea hydrothermal field.</title>
        <authorList>
            <person name="Hirayama H."/>
            <person name="Takaki Y."/>
            <person name="Abe M."/>
            <person name="Miyazaki M."/>
            <person name="Uematsu K."/>
            <person name="Matsui Y."/>
            <person name="Takai K."/>
        </authorList>
    </citation>
    <scope>NUCLEOTIDE SEQUENCE [LARGE SCALE GENOMIC DNA]</scope>
    <source>
        <strain evidence="8">IT-9</strain>
    </source>
</reference>
<dbReference type="GO" id="GO:0051301">
    <property type="term" value="P:cell division"/>
    <property type="evidence" value="ECO:0007669"/>
    <property type="project" value="UniProtKB-UniRule"/>
</dbReference>
<sequence precursor="true">MRRRFLASWLGLALLLCSAVRAELTIEITRGIEGAIPIAVAPFAWTGPTPPPVDVAAVIRADLARSGQFRPLPPREMLTRPAAVPEAVNWRVWQTLGQDYLVIGRVESPSPERYEVQFHLLDVYRKEALAGYRLPAKSTGLRKTAHRIADLIYEKITGRPGAFATRIAYVTVTEEDGRRIYRLQIADADGYNPRTVVISPEPLMSPAWSPDGQQIAYVSFERRRPAIYVQTLATGAREKIAAFPGINGAPAWSPDGGRLALTLSKDGSPDIYVLDLASRRLRRLTHSFAIDTEPAWSPDGKTLVFTSDRGGSPQIYTIPAKGGAVRRLTFQGNYNARATFSPDGGKLALVHGGEGYRIAVLDLASGRLQVLTDGPLDESPSFAPNGSMILYATQAGGRGQLAAVSVDGRVRQRLGTEKGDVREPAWSPF</sequence>
<gene>
    <name evidence="5" type="primary">tolB</name>
    <name evidence="7" type="ORF">MIT9_P0840</name>
</gene>
<evidence type="ECO:0000313" key="8">
    <source>
        <dbReference type="Proteomes" id="UP001321825"/>
    </source>
</evidence>
<dbReference type="InterPro" id="IPR011042">
    <property type="entry name" value="6-blade_b-propeller_TolB-like"/>
</dbReference>
<dbReference type="AlphaFoldDB" id="A0AAU9CTL9"/>
<comment type="similarity">
    <text evidence="2 5">Belongs to the TolB family.</text>
</comment>
<keyword evidence="5" id="KW-0131">Cell cycle</keyword>
<organism evidence="7 8">
    <name type="scientific">Methylomarinovum caldicuralii</name>
    <dbReference type="NCBI Taxonomy" id="438856"/>
    <lineage>
        <taxon>Bacteria</taxon>
        <taxon>Pseudomonadati</taxon>
        <taxon>Pseudomonadota</taxon>
        <taxon>Gammaproteobacteria</taxon>
        <taxon>Methylococcales</taxon>
        <taxon>Methylothermaceae</taxon>
        <taxon>Methylomarinovum</taxon>
    </lineage>
</organism>
<dbReference type="PANTHER" id="PTHR36842">
    <property type="entry name" value="PROTEIN TOLB HOMOLOG"/>
    <property type="match status" value="1"/>
</dbReference>
<dbReference type="Pfam" id="PF04052">
    <property type="entry name" value="TolB_N"/>
    <property type="match status" value="1"/>
</dbReference>
<evidence type="ECO:0000256" key="2">
    <source>
        <dbReference type="ARBA" id="ARBA00009820"/>
    </source>
</evidence>
<protein>
    <recommendedName>
        <fullName evidence="5">Tol-Pal system protein TolB</fullName>
    </recommendedName>
</protein>
<feature type="chain" id="PRO_5043065961" description="Tol-Pal system protein TolB" evidence="5">
    <location>
        <begin position="23"/>
        <end position="429"/>
    </location>
</feature>
<dbReference type="InterPro" id="IPR011659">
    <property type="entry name" value="WD40"/>
</dbReference>
<dbReference type="Gene3D" id="3.40.50.10070">
    <property type="entry name" value="TolB, N-terminal domain"/>
    <property type="match status" value="1"/>
</dbReference>
<dbReference type="Proteomes" id="UP001321825">
    <property type="component" value="Chromosome"/>
</dbReference>
<keyword evidence="4 5" id="KW-0574">Periplasm</keyword>
<evidence type="ECO:0000256" key="4">
    <source>
        <dbReference type="ARBA" id="ARBA00022764"/>
    </source>
</evidence>
<comment type="subunit">
    <text evidence="5">The Tol-Pal system is composed of five core proteins: the inner membrane proteins TolA, TolQ and TolR, the periplasmic protein TolB and the outer membrane protein Pal. They form a network linking the inner and outer membranes and the peptidoglycan layer.</text>
</comment>
<dbReference type="SUPFAM" id="SSF69304">
    <property type="entry name" value="Tricorn protease N-terminal domain"/>
    <property type="match status" value="1"/>
</dbReference>
<dbReference type="HAMAP" id="MF_00671">
    <property type="entry name" value="TolB"/>
    <property type="match status" value="1"/>
</dbReference>
<keyword evidence="5" id="KW-0132">Cell division</keyword>
<feature type="domain" description="TolB N-terminal" evidence="6">
    <location>
        <begin position="24"/>
        <end position="128"/>
    </location>
</feature>
<dbReference type="InterPro" id="IPR014167">
    <property type="entry name" value="Tol-Pal_TolB"/>
</dbReference>
<dbReference type="InterPro" id="IPR007195">
    <property type="entry name" value="TolB_N"/>
</dbReference>
<proteinExistence type="inferred from homology"/>
<comment type="function">
    <text evidence="5">Part of the Tol-Pal system, which plays a role in outer membrane invagination during cell division and is important for maintaining outer membrane integrity.</text>
</comment>
<dbReference type="Pfam" id="PF07676">
    <property type="entry name" value="PD40"/>
    <property type="match status" value="4"/>
</dbReference>
<dbReference type="GO" id="GO:0042597">
    <property type="term" value="C:periplasmic space"/>
    <property type="evidence" value="ECO:0007669"/>
    <property type="project" value="UniProtKB-SubCell"/>
</dbReference>
<keyword evidence="3 5" id="KW-0732">Signal</keyword>
<name>A0AAU9CTL9_9GAMM</name>
<dbReference type="Gene3D" id="2.120.10.30">
    <property type="entry name" value="TolB, C-terminal domain"/>
    <property type="match status" value="1"/>
</dbReference>
<evidence type="ECO:0000256" key="1">
    <source>
        <dbReference type="ARBA" id="ARBA00004418"/>
    </source>
</evidence>
<dbReference type="RefSeq" id="WP_317706195.1">
    <property type="nucleotide sequence ID" value="NZ_AP024714.1"/>
</dbReference>
<evidence type="ECO:0000256" key="5">
    <source>
        <dbReference type="HAMAP-Rule" id="MF_00671"/>
    </source>
</evidence>
<dbReference type="SUPFAM" id="SSF52964">
    <property type="entry name" value="TolB, N-terminal domain"/>
    <property type="match status" value="1"/>
</dbReference>
<evidence type="ECO:0000256" key="3">
    <source>
        <dbReference type="ARBA" id="ARBA00022729"/>
    </source>
</evidence>
<dbReference type="NCBIfam" id="TIGR02800">
    <property type="entry name" value="propeller_TolB"/>
    <property type="match status" value="1"/>
</dbReference>
<dbReference type="PANTHER" id="PTHR36842:SF1">
    <property type="entry name" value="PROTEIN TOLB"/>
    <property type="match status" value="1"/>
</dbReference>
<comment type="subcellular location">
    <subcellularLocation>
        <location evidence="1 5">Periplasm</location>
    </subcellularLocation>
</comment>
<evidence type="ECO:0000259" key="6">
    <source>
        <dbReference type="Pfam" id="PF04052"/>
    </source>
</evidence>
<dbReference type="EMBL" id="AP024714">
    <property type="protein sequence ID" value="BCX81262.1"/>
    <property type="molecule type" value="Genomic_DNA"/>
</dbReference>
<keyword evidence="8" id="KW-1185">Reference proteome</keyword>
<feature type="signal peptide" evidence="5">
    <location>
        <begin position="1"/>
        <end position="22"/>
    </location>
</feature>
<dbReference type="GO" id="GO:0017038">
    <property type="term" value="P:protein import"/>
    <property type="evidence" value="ECO:0007669"/>
    <property type="project" value="InterPro"/>
</dbReference>
<evidence type="ECO:0000313" key="7">
    <source>
        <dbReference type="EMBL" id="BCX81262.1"/>
    </source>
</evidence>
<accession>A0AAU9CTL9</accession>